<accession>A0A5C5YQG8</accession>
<dbReference type="Pfam" id="PF13660">
    <property type="entry name" value="DUF4147"/>
    <property type="match status" value="1"/>
</dbReference>
<dbReference type="EC" id="1.1.1.81" evidence="3"/>
<protein>
    <submittedName>
        <fullName evidence="3">Putative hydroxypyruvate reductase</fullName>
        <ecNumber evidence="3">1.1.1.81</ecNumber>
    </submittedName>
</protein>
<dbReference type="InterPro" id="IPR038614">
    <property type="entry name" value="GK_N_sf"/>
</dbReference>
<dbReference type="Pfam" id="PF05161">
    <property type="entry name" value="MOFRL"/>
    <property type="match status" value="1"/>
</dbReference>
<dbReference type="GO" id="GO:0005737">
    <property type="term" value="C:cytoplasm"/>
    <property type="evidence" value="ECO:0007669"/>
    <property type="project" value="TreeGrafter"/>
</dbReference>
<dbReference type="EMBL" id="SJPO01000005">
    <property type="protein sequence ID" value="TWT77156.1"/>
    <property type="molecule type" value="Genomic_DNA"/>
</dbReference>
<evidence type="ECO:0000313" key="3">
    <source>
        <dbReference type="EMBL" id="TWT77156.1"/>
    </source>
</evidence>
<dbReference type="GO" id="GO:0016618">
    <property type="term" value="F:hydroxypyruvate reductase [NAD(P)H] activity"/>
    <property type="evidence" value="ECO:0007669"/>
    <property type="project" value="UniProtKB-EC"/>
</dbReference>
<keyword evidence="3" id="KW-0670">Pyruvate</keyword>
<keyword evidence="4" id="KW-1185">Reference proteome</keyword>
<proteinExistence type="predicted"/>
<dbReference type="OrthoDB" id="9766552at2"/>
<dbReference type="SUPFAM" id="SSF82544">
    <property type="entry name" value="GckA/TtuD-like"/>
    <property type="match status" value="1"/>
</dbReference>
<dbReference type="PANTHER" id="PTHR12227">
    <property type="entry name" value="GLYCERATE KINASE"/>
    <property type="match status" value="1"/>
</dbReference>
<dbReference type="FunFam" id="3.40.1480.10:FF:000002">
    <property type="entry name" value="Glycerate kinase"/>
    <property type="match status" value="1"/>
</dbReference>
<evidence type="ECO:0000259" key="2">
    <source>
        <dbReference type="Pfam" id="PF13660"/>
    </source>
</evidence>
<dbReference type="GO" id="GO:0008887">
    <property type="term" value="F:glycerate kinase activity"/>
    <property type="evidence" value="ECO:0007669"/>
    <property type="project" value="InterPro"/>
</dbReference>
<dbReference type="AlphaFoldDB" id="A0A5C5YQG8"/>
<keyword evidence="3" id="KW-0560">Oxidoreductase</keyword>
<dbReference type="Gene3D" id="3.40.1480.10">
    <property type="entry name" value="MOFRL domain"/>
    <property type="match status" value="1"/>
</dbReference>
<dbReference type="InterPro" id="IPR039760">
    <property type="entry name" value="MOFRL_protein"/>
</dbReference>
<organism evidence="3 4">
    <name type="scientific">Posidoniimonas polymericola</name>
    <dbReference type="NCBI Taxonomy" id="2528002"/>
    <lineage>
        <taxon>Bacteria</taxon>
        <taxon>Pseudomonadati</taxon>
        <taxon>Planctomycetota</taxon>
        <taxon>Planctomycetia</taxon>
        <taxon>Pirellulales</taxon>
        <taxon>Lacipirellulaceae</taxon>
        <taxon>Posidoniimonas</taxon>
    </lineage>
</organism>
<name>A0A5C5YQG8_9BACT</name>
<dbReference type="InterPro" id="IPR037035">
    <property type="entry name" value="GK-like_C_sf"/>
</dbReference>
<dbReference type="InterPro" id="IPR025286">
    <property type="entry name" value="MOFRL_assoc_dom"/>
</dbReference>
<evidence type="ECO:0000259" key="1">
    <source>
        <dbReference type="Pfam" id="PF05161"/>
    </source>
</evidence>
<comment type="caution">
    <text evidence="3">The sequence shown here is derived from an EMBL/GenBank/DDBJ whole genome shotgun (WGS) entry which is preliminary data.</text>
</comment>
<feature type="domain" description="MOFRL" evidence="1">
    <location>
        <begin position="332"/>
        <end position="439"/>
    </location>
</feature>
<gene>
    <name evidence="3" type="primary">ttuD</name>
    <name evidence="3" type="ORF">Pla123a_25870</name>
</gene>
<dbReference type="Proteomes" id="UP000318478">
    <property type="component" value="Unassembled WGS sequence"/>
</dbReference>
<dbReference type="Gene3D" id="3.40.50.10180">
    <property type="entry name" value="Glycerate kinase, MOFRL-like N-terminal domain"/>
    <property type="match status" value="1"/>
</dbReference>
<dbReference type="InterPro" id="IPR007835">
    <property type="entry name" value="MOFRL"/>
</dbReference>
<sequence length="449" mass="46249">MPRTEAQLREDALAIWQAGVAAVDPLRLIPEVVLAEGDQLIIGDAAFDLDLIGRIVVVGGGKAGAGMAVGLEQALGPRILADKQVTGLLSVPADCLAPTQAIRLVAGRPAGVNEPRPEGAAAAAEMLDLVADLQPTDLCLCLLSGGGSALLPAPIDGVTLEQKAAVTRLLSGAGADIRQLNCVRKQLSRIKGGGLARACRAAQLITLIISDVLGDPLDAIASGPTVENPETVDDALRVFADLGVADHPDAAPIIAALQAKPQQQHDTAHCVVDNQVIANNAMAVDSAGIEAERRGYSHAMDCAIDCEGPAEEVGEKLAQMALHMRDTPGPDCLITGGEPTVKLADPAIRGRGGRNQQLTLAALQQLGDCRGVVLLSGGTDGEDGPTDAAGAWVDAEVVNQAHQLGLNADDALRRNDAYTFFEQTGSLLQTGPSGTNVCDVRVVVVSQDG</sequence>
<evidence type="ECO:0000313" key="4">
    <source>
        <dbReference type="Proteomes" id="UP000318478"/>
    </source>
</evidence>
<reference evidence="3 4" key="1">
    <citation type="submission" date="2019-02" db="EMBL/GenBank/DDBJ databases">
        <title>Deep-cultivation of Planctomycetes and their phenomic and genomic characterization uncovers novel biology.</title>
        <authorList>
            <person name="Wiegand S."/>
            <person name="Jogler M."/>
            <person name="Boedeker C."/>
            <person name="Pinto D."/>
            <person name="Vollmers J."/>
            <person name="Rivas-Marin E."/>
            <person name="Kohn T."/>
            <person name="Peeters S.H."/>
            <person name="Heuer A."/>
            <person name="Rast P."/>
            <person name="Oberbeckmann S."/>
            <person name="Bunk B."/>
            <person name="Jeske O."/>
            <person name="Meyerdierks A."/>
            <person name="Storesund J.E."/>
            <person name="Kallscheuer N."/>
            <person name="Luecker S."/>
            <person name="Lage O.M."/>
            <person name="Pohl T."/>
            <person name="Merkel B.J."/>
            <person name="Hornburger P."/>
            <person name="Mueller R.-W."/>
            <person name="Bruemmer F."/>
            <person name="Labrenz M."/>
            <person name="Spormann A.M."/>
            <person name="Op Den Camp H."/>
            <person name="Overmann J."/>
            <person name="Amann R."/>
            <person name="Jetten M.S.M."/>
            <person name="Mascher T."/>
            <person name="Medema M.H."/>
            <person name="Devos D.P."/>
            <person name="Kaster A.-K."/>
            <person name="Ovreas L."/>
            <person name="Rohde M."/>
            <person name="Galperin M.Y."/>
            <person name="Jogler C."/>
        </authorList>
    </citation>
    <scope>NUCLEOTIDE SEQUENCE [LARGE SCALE GENOMIC DNA]</scope>
    <source>
        <strain evidence="3 4">Pla123a</strain>
    </source>
</reference>
<feature type="domain" description="MOFRL-associated" evidence="2">
    <location>
        <begin position="12"/>
        <end position="247"/>
    </location>
</feature>
<dbReference type="PANTHER" id="PTHR12227:SF0">
    <property type="entry name" value="GLYCERATE KINASE"/>
    <property type="match status" value="1"/>
</dbReference>
<dbReference type="RefSeq" id="WP_146587497.1">
    <property type="nucleotide sequence ID" value="NZ_SJPO01000005.1"/>
</dbReference>